<dbReference type="EMBL" id="LT629787">
    <property type="protein sequence ID" value="SDT92921.1"/>
    <property type="molecule type" value="Genomic_DNA"/>
</dbReference>
<proteinExistence type="predicted"/>
<dbReference type="RefSeq" id="WP_092383983.1">
    <property type="nucleotide sequence ID" value="NZ_LT629787.1"/>
</dbReference>
<protein>
    <recommendedName>
        <fullName evidence="1">DUF4340 domain-containing protein</fullName>
    </recommendedName>
</protein>
<reference evidence="3" key="1">
    <citation type="submission" date="2016-10" db="EMBL/GenBank/DDBJ databases">
        <authorList>
            <person name="Varghese N."/>
            <person name="Submissions S."/>
        </authorList>
    </citation>
    <scope>NUCLEOTIDE SEQUENCE [LARGE SCALE GENOMIC DNA]</scope>
    <source>
        <strain evidence="3">CECT 8338</strain>
    </source>
</reference>
<dbReference type="AlphaFoldDB" id="A0A1H2ECT4"/>
<sequence length="323" mass="36446">MRKAIIIVGLLALVLFVLALQLRDRDHIADFDSRPLLNEERLAILAASGQIRLLRDERVVTLVRRDGLWTVAEHDYFPAQRERLAALLHAMRGARLQEPQTANPEHHSRLGVDDSAAAGENSFRVDVSGTEGEFGIIYGNGVGTGQLIRFSGEDQVWLINRALGMSTNSADWLDLQVAELPMTFARQAKWQHADGETLLLNKGEKGDYNFRLEGLAEEQQSGNERWMNQMVLGLVSLTAQDVRPRSELELDQPMLTMTVTTWGGAELEASLHELNGRHWLLIDRFQPSEDEEILVNADPRWAFQLGPGQVEQLNKRREDIVRD</sequence>
<dbReference type="InterPro" id="IPR025641">
    <property type="entry name" value="DUF4340"/>
</dbReference>
<dbReference type="Pfam" id="PF14238">
    <property type="entry name" value="DUF4340"/>
    <property type="match status" value="1"/>
</dbReference>
<dbReference type="Proteomes" id="UP000243924">
    <property type="component" value="Chromosome I"/>
</dbReference>
<evidence type="ECO:0000259" key="1">
    <source>
        <dbReference type="Pfam" id="PF14238"/>
    </source>
</evidence>
<evidence type="ECO:0000313" key="2">
    <source>
        <dbReference type="EMBL" id="SDT92921.1"/>
    </source>
</evidence>
<dbReference type="OrthoDB" id="7008377at2"/>
<keyword evidence="3" id="KW-1185">Reference proteome</keyword>
<accession>A0A1H2ECT4</accession>
<organism evidence="2 3">
    <name type="scientific">Halopseudomonas salegens</name>
    <dbReference type="NCBI Taxonomy" id="1434072"/>
    <lineage>
        <taxon>Bacteria</taxon>
        <taxon>Pseudomonadati</taxon>
        <taxon>Pseudomonadota</taxon>
        <taxon>Gammaproteobacteria</taxon>
        <taxon>Pseudomonadales</taxon>
        <taxon>Pseudomonadaceae</taxon>
        <taxon>Halopseudomonas</taxon>
    </lineage>
</organism>
<gene>
    <name evidence="2" type="ORF">SAMN05216210_0591</name>
</gene>
<feature type="domain" description="DUF4340" evidence="1">
    <location>
        <begin position="69"/>
        <end position="253"/>
    </location>
</feature>
<dbReference type="STRING" id="1434072.SAMN05216210_0591"/>
<evidence type="ECO:0000313" key="3">
    <source>
        <dbReference type="Proteomes" id="UP000243924"/>
    </source>
</evidence>
<name>A0A1H2ECT4_9GAMM</name>